<dbReference type="InterPro" id="IPR057500">
    <property type="entry name" value="C2_DCK1_4th"/>
</dbReference>
<dbReference type="InterPro" id="IPR056372">
    <property type="entry name" value="TPR_DOCK"/>
</dbReference>
<feature type="compositionally biased region" description="Low complexity" evidence="5">
    <location>
        <begin position="1496"/>
        <end position="1511"/>
    </location>
</feature>
<evidence type="ECO:0000256" key="3">
    <source>
        <dbReference type="PROSITE-ProRule" id="PRU00192"/>
    </source>
</evidence>
<dbReference type="CDD" id="cd11684">
    <property type="entry name" value="DHR2_DOCK"/>
    <property type="match status" value="1"/>
</dbReference>
<dbReference type="RefSeq" id="XP_056042918.1">
    <property type="nucleotide sequence ID" value="XM_056184447.1"/>
</dbReference>
<dbReference type="PROSITE" id="PS51651">
    <property type="entry name" value="DOCKER"/>
    <property type="match status" value="1"/>
</dbReference>
<dbReference type="InterPro" id="IPR032376">
    <property type="entry name" value="DOCK_N"/>
</dbReference>
<evidence type="ECO:0000259" key="6">
    <source>
        <dbReference type="PROSITE" id="PS50002"/>
    </source>
</evidence>
<protein>
    <submittedName>
        <fullName evidence="8">Uncharacterized protein</fullName>
    </submittedName>
</protein>
<dbReference type="InterPro" id="IPR042455">
    <property type="entry name" value="DOCK_N_sub1"/>
</dbReference>
<dbReference type="PANTHER" id="PTHR45653">
    <property type="entry name" value="DEDICATOR OF CYTOKINESIS"/>
    <property type="match status" value="1"/>
</dbReference>
<dbReference type="Pfam" id="PF20421">
    <property type="entry name" value="DHR-2_Lobe_C"/>
    <property type="match status" value="1"/>
</dbReference>
<evidence type="ECO:0000313" key="9">
    <source>
        <dbReference type="Proteomes" id="UP001217417"/>
    </source>
</evidence>
<dbReference type="EMBL" id="JARPMG010000007">
    <property type="protein sequence ID" value="KAJ8099468.1"/>
    <property type="molecule type" value="Genomic_DNA"/>
</dbReference>
<feature type="compositionally biased region" description="Polar residues" evidence="5">
    <location>
        <begin position="1763"/>
        <end position="1781"/>
    </location>
</feature>
<dbReference type="GO" id="GO:0005737">
    <property type="term" value="C:cytoplasm"/>
    <property type="evidence" value="ECO:0007669"/>
    <property type="project" value="TreeGrafter"/>
</dbReference>
<dbReference type="InterPro" id="IPR001452">
    <property type="entry name" value="SH3_domain"/>
</dbReference>
<sequence length="1905" mass="208397">MDKQTIWLALPACTHAIAHKSYDPTPASSTVPLLAGDELLLLEQSAPTDPAWYRGYVVARGPVLAKSVVPGNLDPRVAVGIVPADCVASIDPPHSAPIVTEITAALSEWCPTHMHELMHSQAPNTKLATLSTLIADLALMRRSLLSDTSSDNAETVKSAVWALVRGNKQVSGDIIVRDEITGAIRTGRDKDHGDLVQFFRDQQIMALATSARQATAATATHARDAESASAKDLLHLMMRVSGFAPTVDANVFARFYICDKTRVISEAVQVDGGSASDGSSETATALFVDLPAAVARDDVFMVVEVYETGYITTRTRPVLPATQGHVPPGLWTAFNPPDVAPPQPQTHTIQGRCGVAVGIVDVGRVLRERAEAERTMAIRVFAPKQVDGAASNGGWGTMRTRLAEGSADGIQRSHRLEKIHVSFRAFASPSSEILMTTAAPCLFGDLVACPRTLLTTSSTVARDELYLTLGGVVFASQMLRSTSLYYLVLSSPASIMFRDADRQQPSSTWTSCVVSRDEKVGECVCVSPLGRGAVVFITVFSGHDRVIGRAVFPLWVEDVIAKDGSRSLPVTNAQGVQVGSLDLISMLVSTELSADETLLGLNRWRAAMSSAKGQATLMNVLRQIDFVDENELVKLLREVLDSLFGILAWKKGEVVFEDSVFAALVHVVDVVSEKGVNVKSMLDDYITRQFNYPVVLAPLLYGYQRLLSSHIDPEVGAYVRSLLKIGKYILRFITAAWNIYQSQESVSIELGTFPKLLRHLFQQLCRIVEQDAADCADAETAATIVAHQALVLDHFAGYLAELKSFFTDSQLLELAVDFIESSASGCSSNPQLVMHRLVLLQSYSTLWLFSSSTAEARNELVSQTISWIKQYLGAPTDADFATPATWQAWKEKIRMCCSVLALQFRVLWPIRESCADICGLYVRLLPDIAATFVLLQHELKNRVLRASAAPKFKHEFSVLFPEKFPFPPMRPVDTSAKKTPFDELSIELILLLAVLSEFATYDGGTSNTGGGETLTEQQAVTLMSNVLRCCEAVITGDAFPANWLSVYMFLYRSILSCLEFVSLVLQEYFVPQNDGVSENEQVVQIWHMFFRTLIRLVGSTELEVESFTEQKRRPVCAITVDVRERGARLLLKMWDAIGDEVSAEQTLYGLRRVGGLQNRFVTHKWCGGFALVGMIVELWGSRHEVLRTQAAGVLRSMIVCEWNARNGLHDIQSDIIDVLDHMFQTKASVMMADSFSKSAFVDILFELFPVTTKDPLSIEVHKMLTAVSRLVDLLVDLHSLPDSDAYNDDRILCTLNLMQFLKDLNREDTFVLYVHQLIRMQELSGHYAEAGLTLGLHAVIYEWRQDVHLPALAEPELPAQTSFERRESLSLQMVKYFTLGNAPELAISVYKELARAYESISFDLGKLSTVFASIAKIYQEQLSASGATRPQPQFFRVAYQGLGFHRALRGKQFVVQGSQWEKLSEFTDRLQKLYPHATVVTTATPATISAKNKHVSSASTASTTSTTSSSTIFDTETANAEGQFLQIMAVSPEPSDALAGAVGIAPNERDLFLRSDLRRFSVSRPVKSAANAARASYNPADVWVEKTVFTTKEAFPTILRRSVIQSSEATWVSPLTSASDAVIRKTSEILHIARHTLSHNDESNSAQLSMVLSGAVDAPVNGGVQQYRALLAIYATDADSQDQKTRLDSAIVDYAAVLKYALLVHARTVSSALRPLHDSLVVLFERNFKTELRLLESKGRVIDGMDIIAGARAGRPSEDAKSASLSPLTPQATAVSATSSHHQPESVGMATLPRNSTPKSIASSTASPPAAVPFASSPAPSKHVSKPSTTTLALDRNASMSNISVSVTNSSQRESMKSSSSQKAPSVMLGQNKGIASRMGRRISKIKLGSTKPNRSVTSLGSFEE</sequence>
<reference evidence="8" key="1">
    <citation type="submission" date="2023-03" db="EMBL/GenBank/DDBJ databases">
        <title>Near-Complete genome sequence of Lipomyces tetrasporous NRRL Y-64009, an oleaginous yeast capable of growing on lignocellulosic hydrolysates.</title>
        <authorList>
            <consortium name="Lawrence Berkeley National Laboratory"/>
            <person name="Jagtap S.S."/>
            <person name="Liu J.-J."/>
            <person name="Walukiewicz H.E."/>
            <person name="Pangilinan J."/>
            <person name="Lipzen A."/>
            <person name="Ahrendt S."/>
            <person name="Koriabine M."/>
            <person name="Cobaugh K."/>
            <person name="Salamov A."/>
            <person name="Yoshinaga Y."/>
            <person name="Ng V."/>
            <person name="Daum C."/>
            <person name="Grigoriev I.V."/>
            <person name="Slininger P.J."/>
            <person name="Dien B.S."/>
            <person name="Jin Y.-S."/>
            <person name="Rao C.V."/>
        </authorList>
    </citation>
    <scope>NUCLEOTIDE SEQUENCE</scope>
    <source>
        <strain evidence="8">NRRL Y-64009</strain>
    </source>
</reference>
<evidence type="ECO:0000256" key="1">
    <source>
        <dbReference type="ARBA" id="ARBA00022443"/>
    </source>
</evidence>
<feature type="compositionally biased region" description="Low complexity" evidence="5">
    <location>
        <begin position="1850"/>
        <end position="1866"/>
    </location>
</feature>
<dbReference type="PROSITE" id="PS50002">
    <property type="entry name" value="SH3"/>
    <property type="match status" value="1"/>
</dbReference>
<evidence type="ECO:0000259" key="7">
    <source>
        <dbReference type="PROSITE" id="PS51651"/>
    </source>
</evidence>
<dbReference type="Pfam" id="PF23554">
    <property type="entry name" value="TPR_DOCK"/>
    <property type="match status" value="1"/>
</dbReference>
<accession>A0AAD7QQI9</accession>
<dbReference type="Gene3D" id="1.20.58.740">
    <property type="match status" value="1"/>
</dbReference>
<feature type="compositionally biased region" description="Polar residues" evidence="5">
    <location>
        <begin position="1826"/>
        <end position="1849"/>
    </location>
</feature>
<evidence type="ECO:0000256" key="2">
    <source>
        <dbReference type="ARBA" id="ARBA00022553"/>
    </source>
</evidence>
<feature type="compositionally biased region" description="Polar residues" evidence="5">
    <location>
        <begin position="1891"/>
        <end position="1905"/>
    </location>
</feature>
<dbReference type="GeneID" id="80879613"/>
<dbReference type="PANTHER" id="PTHR45653:SF10">
    <property type="entry name" value="MYOBLAST CITY, ISOFORM B"/>
    <property type="match status" value="1"/>
</dbReference>
<dbReference type="Gene3D" id="1.20.1270.350">
    <property type="entry name" value="Dedicator of cytokinesis N-terminal subdomain"/>
    <property type="match status" value="1"/>
</dbReference>
<dbReference type="GO" id="GO:0007264">
    <property type="term" value="P:small GTPase-mediated signal transduction"/>
    <property type="evidence" value="ECO:0007669"/>
    <property type="project" value="InterPro"/>
</dbReference>
<feature type="region of interest" description="Disordered" evidence="5">
    <location>
        <begin position="1753"/>
        <end position="1905"/>
    </location>
</feature>
<organism evidence="8 9">
    <name type="scientific">Lipomyces tetrasporus</name>
    <dbReference type="NCBI Taxonomy" id="54092"/>
    <lineage>
        <taxon>Eukaryota</taxon>
        <taxon>Fungi</taxon>
        <taxon>Dikarya</taxon>
        <taxon>Ascomycota</taxon>
        <taxon>Saccharomycotina</taxon>
        <taxon>Lipomycetes</taxon>
        <taxon>Lipomycetales</taxon>
        <taxon>Lipomycetaceae</taxon>
        <taxon>Lipomyces</taxon>
    </lineage>
</organism>
<dbReference type="Pfam" id="PF25338">
    <property type="entry name" value="C2_DCK_4th"/>
    <property type="match status" value="1"/>
</dbReference>
<dbReference type="Pfam" id="PF16172">
    <property type="entry name" value="DOCK_N"/>
    <property type="match status" value="1"/>
</dbReference>
<feature type="region of interest" description="Disordered" evidence="5">
    <location>
        <begin position="1491"/>
        <end position="1511"/>
    </location>
</feature>
<dbReference type="GO" id="GO:0031267">
    <property type="term" value="F:small GTPase binding"/>
    <property type="evidence" value="ECO:0007669"/>
    <property type="project" value="TreeGrafter"/>
</dbReference>
<dbReference type="InterPro" id="IPR043162">
    <property type="entry name" value="DOCK_C_lobe_C"/>
</dbReference>
<dbReference type="GO" id="GO:0005886">
    <property type="term" value="C:plasma membrane"/>
    <property type="evidence" value="ECO:0007669"/>
    <property type="project" value="TreeGrafter"/>
</dbReference>
<name>A0AAD7QQI9_9ASCO</name>
<keyword evidence="9" id="KW-1185">Reference proteome</keyword>
<dbReference type="Proteomes" id="UP001217417">
    <property type="component" value="Unassembled WGS sequence"/>
</dbReference>
<feature type="domain" description="SH3" evidence="6">
    <location>
        <begin position="11"/>
        <end position="92"/>
    </location>
</feature>
<evidence type="ECO:0000256" key="5">
    <source>
        <dbReference type="SAM" id="MobiDB-lite"/>
    </source>
</evidence>
<dbReference type="InterPro" id="IPR046773">
    <property type="entry name" value="DOCKER_Lobe_C"/>
</dbReference>
<comment type="similarity">
    <text evidence="4">Belongs to the DOCK family.</text>
</comment>
<gene>
    <name evidence="8" type="ORF">POJ06DRAFT_135529</name>
</gene>
<keyword evidence="1 3" id="KW-0728">SH3 domain</keyword>
<feature type="compositionally biased region" description="Low complexity" evidence="5">
    <location>
        <begin position="1796"/>
        <end position="1821"/>
    </location>
</feature>
<dbReference type="InterPro" id="IPR027357">
    <property type="entry name" value="DOCKER_dom"/>
</dbReference>
<keyword evidence="2" id="KW-0597">Phosphoprotein</keyword>
<evidence type="ECO:0000256" key="4">
    <source>
        <dbReference type="PROSITE-ProRule" id="PRU00984"/>
    </source>
</evidence>
<dbReference type="InterPro" id="IPR026791">
    <property type="entry name" value="DOCK"/>
</dbReference>
<dbReference type="Gene3D" id="1.25.40.410">
    <property type="match status" value="1"/>
</dbReference>
<dbReference type="GO" id="GO:0005085">
    <property type="term" value="F:guanyl-nucleotide exchange factor activity"/>
    <property type="evidence" value="ECO:0007669"/>
    <property type="project" value="InterPro"/>
</dbReference>
<feature type="domain" description="DOCKER" evidence="7">
    <location>
        <begin position="1301"/>
        <end position="1740"/>
    </location>
</feature>
<comment type="caution">
    <text evidence="8">The sequence shown here is derived from an EMBL/GenBank/DDBJ whole genome shotgun (WGS) entry which is preliminary data.</text>
</comment>
<proteinExistence type="inferred from homology"/>
<dbReference type="InterPro" id="IPR043161">
    <property type="entry name" value="DOCK_C_lobe_A"/>
</dbReference>
<evidence type="ECO:0000313" key="8">
    <source>
        <dbReference type="EMBL" id="KAJ8099468.1"/>
    </source>
</evidence>